<gene>
    <name evidence="3" type="primary">iolB</name>
    <name evidence="3" type="ORF">GCM10023082_19830</name>
</gene>
<feature type="region of interest" description="Disordered" evidence="2">
    <location>
        <begin position="208"/>
        <end position="230"/>
    </location>
</feature>
<dbReference type="Proteomes" id="UP001499884">
    <property type="component" value="Unassembled WGS sequence"/>
</dbReference>
<dbReference type="EMBL" id="BAABEP010000009">
    <property type="protein sequence ID" value="GAA3722098.1"/>
    <property type="molecule type" value="Genomic_DNA"/>
</dbReference>
<dbReference type="SUPFAM" id="SSF51182">
    <property type="entry name" value="RmlC-like cupins"/>
    <property type="match status" value="1"/>
</dbReference>
<dbReference type="GO" id="GO:0016853">
    <property type="term" value="F:isomerase activity"/>
    <property type="evidence" value="ECO:0007669"/>
    <property type="project" value="UniProtKB-KW"/>
</dbReference>
<dbReference type="InterPro" id="IPR011051">
    <property type="entry name" value="RmlC_Cupin_sf"/>
</dbReference>
<organism evidence="3 4">
    <name type="scientific">Streptomyces tremellae</name>
    <dbReference type="NCBI Taxonomy" id="1124239"/>
    <lineage>
        <taxon>Bacteria</taxon>
        <taxon>Bacillati</taxon>
        <taxon>Actinomycetota</taxon>
        <taxon>Actinomycetes</taxon>
        <taxon>Kitasatosporales</taxon>
        <taxon>Streptomycetaceae</taxon>
        <taxon>Streptomyces</taxon>
    </lineage>
</organism>
<name>A0ABP7EPE0_9ACTN</name>
<evidence type="ECO:0000256" key="2">
    <source>
        <dbReference type="SAM" id="MobiDB-lite"/>
    </source>
</evidence>
<sequence length="344" mass="35744">MTAPAGRPGGAEHHVRAGEAAAGPYALDIVPERAGWTYCSLRVLDLPPGGSHTFATGGSEWIVLPLTGGCTVRTEGETFALRGRDSVFRAVSDFAYLPRDGSAQIASGAGGRFALAGAKCERRLPARYGPAPEVPVELRGAGGCSRQVNNFAAADVFPCDRLIAVEVLTPGGNWSSYPPHKHDEHRPGAESVLEEIYYFEIDGREGAEDGGGSDAGGAADDGVGYHRVSPSRAGGTDLLVEVRGGDTVLIPDGWHGPSIAAPGRAMYYLNVMAGPGERAWLISDHPGYGWIRDTWPGQAVDPRLPLYTADAPAPRPGTAPAGGRGLATGTAPAAGRGTVRGDSR</sequence>
<evidence type="ECO:0000313" key="4">
    <source>
        <dbReference type="Proteomes" id="UP001499884"/>
    </source>
</evidence>
<dbReference type="PANTHER" id="PTHR39193:SF1">
    <property type="entry name" value="5-DEOXY-GLUCURONATE ISOMERASE"/>
    <property type="match status" value="1"/>
</dbReference>
<dbReference type="Pfam" id="PF04962">
    <property type="entry name" value="KduI"/>
    <property type="match status" value="1"/>
</dbReference>
<keyword evidence="1 3" id="KW-0413">Isomerase</keyword>
<feature type="compositionally biased region" description="Low complexity" evidence="2">
    <location>
        <begin position="308"/>
        <end position="319"/>
    </location>
</feature>
<accession>A0ABP7EPE0</accession>
<proteinExistence type="predicted"/>
<dbReference type="InterPro" id="IPR024203">
    <property type="entry name" value="Deoxy-glucuronate_isom_IolB"/>
</dbReference>
<dbReference type="InterPro" id="IPR014710">
    <property type="entry name" value="RmlC-like_jellyroll"/>
</dbReference>
<dbReference type="NCBIfam" id="TIGR04378">
    <property type="entry name" value="myo_inos_iolB"/>
    <property type="match status" value="1"/>
</dbReference>
<dbReference type="InterPro" id="IPR021120">
    <property type="entry name" value="KduI/IolB_isomerase"/>
</dbReference>
<dbReference type="RefSeq" id="WP_345644058.1">
    <property type="nucleotide sequence ID" value="NZ_BAABEP010000009.1"/>
</dbReference>
<dbReference type="PANTHER" id="PTHR39193">
    <property type="entry name" value="5-DEOXY-GLUCURONATE ISOMERASE"/>
    <property type="match status" value="1"/>
</dbReference>
<evidence type="ECO:0000256" key="1">
    <source>
        <dbReference type="ARBA" id="ARBA00023235"/>
    </source>
</evidence>
<feature type="compositionally biased region" description="Low complexity" evidence="2">
    <location>
        <begin position="327"/>
        <end position="337"/>
    </location>
</feature>
<reference evidence="4" key="1">
    <citation type="journal article" date="2019" name="Int. J. Syst. Evol. Microbiol.">
        <title>The Global Catalogue of Microorganisms (GCM) 10K type strain sequencing project: providing services to taxonomists for standard genome sequencing and annotation.</title>
        <authorList>
            <consortium name="The Broad Institute Genomics Platform"/>
            <consortium name="The Broad Institute Genome Sequencing Center for Infectious Disease"/>
            <person name="Wu L."/>
            <person name="Ma J."/>
        </authorList>
    </citation>
    <scope>NUCLEOTIDE SEQUENCE [LARGE SCALE GENOMIC DNA]</scope>
    <source>
        <strain evidence="4">JCM 30846</strain>
    </source>
</reference>
<comment type="caution">
    <text evidence="3">The sequence shown here is derived from an EMBL/GenBank/DDBJ whole genome shotgun (WGS) entry which is preliminary data.</text>
</comment>
<dbReference type="Gene3D" id="2.60.120.10">
    <property type="entry name" value="Jelly Rolls"/>
    <property type="match status" value="2"/>
</dbReference>
<keyword evidence="4" id="KW-1185">Reference proteome</keyword>
<feature type="region of interest" description="Disordered" evidence="2">
    <location>
        <begin position="307"/>
        <end position="344"/>
    </location>
</feature>
<protein>
    <submittedName>
        <fullName evidence="3">5-deoxy-glucuronate isomerase</fullName>
    </submittedName>
</protein>
<evidence type="ECO:0000313" key="3">
    <source>
        <dbReference type="EMBL" id="GAA3722098.1"/>
    </source>
</evidence>